<dbReference type="PANTHER" id="PTHR43308:SF5">
    <property type="entry name" value="S-LAYER PROTEIN _ PEPTIDOGLYCAN ENDO-BETA-N-ACETYLGLUCOSAMINIDASE"/>
    <property type="match status" value="1"/>
</dbReference>
<dbReference type="SUPFAM" id="SSF49265">
    <property type="entry name" value="Fibronectin type III"/>
    <property type="match status" value="2"/>
</dbReference>
<evidence type="ECO:0000259" key="1">
    <source>
        <dbReference type="PROSITE" id="PS50853"/>
    </source>
</evidence>
<dbReference type="PROSITE" id="PS50853">
    <property type="entry name" value="FN3"/>
    <property type="match status" value="3"/>
</dbReference>
<organism evidence="4 5">
    <name type="scientific">Paenibacillus cremeus</name>
    <dbReference type="NCBI Taxonomy" id="2163881"/>
    <lineage>
        <taxon>Bacteria</taxon>
        <taxon>Bacillati</taxon>
        <taxon>Bacillota</taxon>
        <taxon>Bacilli</taxon>
        <taxon>Bacillales</taxon>
        <taxon>Paenibacillaceae</taxon>
        <taxon>Paenibacillus</taxon>
    </lineage>
</organism>
<dbReference type="InterPro" id="IPR036116">
    <property type="entry name" value="FN3_sf"/>
</dbReference>
<dbReference type="InterPro" id="IPR036415">
    <property type="entry name" value="Lamin_tail_dom_sf"/>
</dbReference>
<dbReference type="InterPro" id="IPR008964">
    <property type="entry name" value="Invasin/intimin_cell_adhesion"/>
</dbReference>
<feature type="domain" description="Fibronectin type-III" evidence="1">
    <location>
        <begin position="320"/>
        <end position="413"/>
    </location>
</feature>
<feature type="domain" description="LTD" evidence="3">
    <location>
        <begin position="395"/>
        <end position="572"/>
    </location>
</feature>
<keyword evidence="5" id="KW-1185">Reference proteome</keyword>
<feature type="domain" description="SLH" evidence="2">
    <location>
        <begin position="1379"/>
        <end position="1437"/>
    </location>
</feature>
<dbReference type="InterPro" id="IPR003961">
    <property type="entry name" value="FN3_dom"/>
</dbReference>
<feature type="domain" description="SLH" evidence="2">
    <location>
        <begin position="1440"/>
        <end position="1496"/>
    </location>
</feature>
<evidence type="ECO:0000313" key="5">
    <source>
        <dbReference type="Proteomes" id="UP000317036"/>
    </source>
</evidence>
<dbReference type="SUPFAM" id="SSF74853">
    <property type="entry name" value="Lamin A/C globular tail domain"/>
    <property type="match status" value="2"/>
</dbReference>
<proteinExistence type="predicted"/>
<dbReference type="OrthoDB" id="9772095at2"/>
<protein>
    <submittedName>
        <fullName evidence="4">Uncharacterized protein</fullName>
    </submittedName>
</protein>
<feature type="domain" description="LTD" evidence="3">
    <location>
        <begin position="34"/>
        <end position="200"/>
    </location>
</feature>
<gene>
    <name evidence="4" type="ORF">FPZ49_34700</name>
</gene>
<dbReference type="PROSITE" id="PS51841">
    <property type="entry name" value="LTD"/>
    <property type="match status" value="2"/>
</dbReference>
<evidence type="ECO:0000259" key="2">
    <source>
        <dbReference type="PROSITE" id="PS51272"/>
    </source>
</evidence>
<dbReference type="Proteomes" id="UP000317036">
    <property type="component" value="Unassembled WGS sequence"/>
</dbReference>
<dbReference type="Pfam" id="PF00395">
    <property type="entry name" value="SLH"/>
    <property type="match status" value="3"/>
</dbReference>
<comment type="caution">
    <text evidence="4">The sequence shown here is derived from an EMBL/GenBank/DDBJ whole genome shotgun (WGS) entry which is preliminary data.</text>
</comment>
<dbReference type="PROSITE" id="PS51272">
    <property type="entry name" value="SLH"/>
    <property type="match status" value="3"/>
</dbReference>
<dbReference type="InterPro" id="IPR013783">
    <property type="entry name" value="Ig-like_fold"/>
</dbReference>
<dbReference type="InterPro" id="IPR051465">
    <property type="entry name" value="Cell_Envelope_Struct_Comp"/>
</dbReference>
<dbReference type="Gene3D" id="2.60.40.10">
    <property type="entry name" value="Immunoglobulins"/>
    <property type="match status" value="3"/>
</dbReference>
<evidence type="ECO:0000259" key="3">
    <source>
        <dbReference type="PROSITE" id="PS51841"/>
    </source>
</evidence>
<dbReference type="Gene3D" id="2.60.40.1080">
    <property type="match status" value="1"/>
</dbReference>
<dbReference type="PANTHER" id="PTHR43308">
    <property type="entry name" value="OUTER MEMBRANE PROTEIN ALPHA-RELATED"/>
    <property type="match status" value="1"/>
</dbReference>
<dbReference type="Pfam" id="PF00041">
    <property type="entry name" value="fn3"/>
    <property type="match status" value="2"/>
</dbReference>
<evidence type="ECO:0000313" key="4">
    <source>
        <dbReference type="EMBL" id="TVX98051.1"/>
    </source>
</evidence>
<feature type="domain" description="SLH" evidence="2">
    <location>
        <begin position="1315"/>
        <end position="1378"/>
    </location>
</feature>
<accession>A0A559JDU0</accession>
<name>A0A559JDU0_9BACL</name>
<sequence>MGGKLAMGTSKWKAWCSKILVFVLIVSCTAGVIPQQVMASTATPSILITEIVPASKVSGQPYEFVEIYNNTSRIIDLTGYTLKYYSTSFTTSANTWTITNKKIQPRSALVLWLQKYTDAAYTSPVGSTALSDFNTNYGVNLSQDQVFGVKLVTPQGLHDTAPRRVTLNYSSNDNDIISSAYINNGSTADGITNKSVTYQSTSSSVEMTRIANGQIATPGVVLFGQAPGPHVPTGVNASPGNASVTLSWAANADNNLTGYHIYQEGVAQPATVTNATYVVTGLANNTTYNFRVTAIDANGDESPASPVLSAMPQAVVDTTPPAAPIGVSAAGGTSSVTVNWQANTESDIGGYKVYMGGNLTKTVSAATYQAVIPSLISGQAYTFQVSAFDKVNNESPKSAAVRAVPDLTSTLPDLFITELMPDTDNHFAGYDGFEFVELYNNSSAPIDLNGYTLKLESSDSTKTWQQAIDGTAVIPPRKTFILWTRKGELAAMTKAQFNQYYYSSFTDRYVPENRIFMVEGVPGLLNTFQQSIIMLDTAGNEIVRASYNDSASDKDTSPDNAVDKGINYSYPTNGGKLMRKVGANVAATPGQIAGDQIPAISGSDLQPPAAPTGVNALPGSGFAALSWTENSETDLASYQVYKNGELVLTVPKGSTQAQIALLTGSTTYTFEVAAVDVYGNVSAKSTPVTAVPSHQSITQVDRSITVDKSVYSTMTNFWNLSQPGLVVPGLAQDIVPQGLAYYKDKDWILVSNYREDGRPSTLSVVDAKTNLQIKSVNLYQEDNTPYTGHAGGVSVSKSNIWIASGGYMHRIPLSSLMQAADQGQLQFVDRFLTSTRSSIATYNNGILWVGEYYQDPDYPTDANHKMMSTDGKSYGAWLAGYQLDASTDLIPTGAPNLSGAVTPNYILSIPGNIQGADFAGDQIILSQSFTRAVTSNLLRYRNPIKETPQSSISIGQQSVPVWFLDSNTQIKTNGSLVVPPMAEGLLNRDGKFYVLFESGANTYRSTANTPLDRVQVMDLKLWDAYGSITVPGVLSVMTSGTQQQLTVLQAQGYAQSANVAATTQFISSNAAVAEVISKGVLFAKAAGSTVITATYGTGTTTFTVTVASSSSSSSGGSSSSSAPQTPAKAGELVVSLSDLKVDQGKASITLPADKQFVTLPANLQDTLKDGSLQLTAQNTKLTLSKAVLQSVLKQLKADALKDSTLSLSFKPVATEQKNKLVNQASQRSNASLKLAGDVIDFTLTSTAKDGSQTNITKFDQPITVTFKINDGANSALLGVYSIRDDGSLEYVGGRVNNGVIEADLYHFSQYAVLEYSKSYTDVPADHWAAQAIRELSAKHIVEGTGDTQFSPSATVTRAEFTALLARALGLKAKSASPFADVASSAWYADAVSAAAEAGIVSGTDADHFAPEQGVSREQMATMLVRAALYRGVKIDSKAASSTFADEQAISDWAKPIMALAASSGLIQGNEHSQFEPQRSTSRAESAQAIYNMLQKK</sequence>
<dbReference type="CDD" id="cd00063">
    <property type="entry name" value="FN3"/>
    <property type="match status" value="3"/>
</dbReference>
<dbReference type="EMBL" id="VNJI01000096">
    <property type="protein sequence ID" value="TVX98051.1"/>
    <property type="molecule type" value="Genomic_DNA"/>
</dbReference>
<dbReference type="InterPro" id="IPR001119">
    <property type="entry name" value="SLH_dom"/>
</dbReference>
<dbReference type="Pfam" id="PF00932">
    <property type="entry name" value="LTD"/>
    <property type="match status" value="2"/>
</dbReference>
<dbReference type="InterPro" id="IPR001322">
    <property type="entry name" value="Lamin_tail_dom"/>
</dbReference>
<dbReference type="SUPFAM" id="SSF49373">
    <property type="entry name" value="Invasin/intimin cell-adhesion fragments"/>
    <property type="match status" value="1"/>
</dbReference>
<feature type="domain" description="Fibronectin type-III" evidence="1">
    <location>
        <begin position="607"/>
        <end position="696"/>
    </location>
</feature>
<feature type="domain" description="Fibronectin type-III" evidence="1">
    <location>
        <begin position="228"/>
        <end position="315"/>
    </location>
</feature>
<reference evidence="4 5" key="1">
    <citation type="submission" date="2019-07" db="EMBL/GenBank/DDBJ databases">
        <authorList>
            <person name="Kim J."/>
        </authorList>
    </citation>
    <scope>NUCLEOTIDE SEQUENCE [LARGE SCALE GENOMIC DNA]</scope>
    <source>
        <strain evidence="4 5">JC52</strain>
    </source>
</reference>
<dbReference type="Gene3D" id="2.60.40.1260">
    <property type="entry name" value="Lamin Tail domain"/>
    <property type="match status" value="1"/>
</dbReference>
<dbReference type="SMART" id="SM00060">
    <property type="entry name" value="FN3"/>
    <property type="match status" value="3"/>
</dbReference>